<dbReference type="Proteomes" id="UP000000715">
    <property type="component" value="Unplaced"/>
</dbReference>
<evidence type="ECO:0000313" key="3">
    <source>
        <dbReference type="RefSeq" id="XP_044942346.1"/>
    </source>
</evidence>
<organism evidence="2 3">
    <name type="scientific">Mustela putorius furo</name>
    <name type="common">European domestic ferret</name>
    <name type="synonym">Mustela furo</name>
    <dbReference type="NCBI Taxonomy" id="9669"/>
    <lineage>
        <taxon>Eukaryota</taxon>
        <taxon>Metazoa</taxon>
        <taxon>Chordata</taxon>
        <taxon>Craniata</taxon>
        <taxon>Vertebrata</taxon>
        <taxon>Euteleostomi</taxon>
        <taxon>Mammalia</taxon>
        <taxon>Eutheria</taxon>
        <taxon>Laurasiatheria</taxon>
        <taxon>Carnivora</taxon>
        <taxon>Caniformia</taxon>
        <taxon>Musteloidea</taxon>
        <taxon>Mustelidae</taxon>
        <taxon>Mustelinae</taxon>
        <taxon>Mustela</taxon>
    </lineage>
</organism>
<gene>
    <name evidence="3" type="primary">LRRC61</name>
</gene>
<dbReference type="AlphaFoldDB" id="A0A8U0SHJ8"/>
<name>A0A8U0SHJ8_MUSPF</name>
<accession>A0A8U0SHJ8</accession>
<dbReference type="RefSeq" id="XP_044942346.1">
    <property type="nucleotide sequence ID" value="XM_045086411.1"/>
</dbReference>
<protein>
    <submittedName>
        <fullName evidence="3">Leucine-rich repeat-containing protein 61 isoform X2</fullName>
    </submittedName>
</protein>
<feature type="region of interest" description="Disordered" evidence="1">
    <location>
        <begin position="27"/>
        <end position="58"/>
    </location>
</feature>
<sequence>MWGGEDPIPSKCALGSSVSSAAKSVLPSCNVGSTHSSPPPHGPPSPPPTAHPSGPLALSRTWPPPRKLSLRSLSRFLWAALRDRSARAVGLPRPGAAPPSDLVPLQWAFSHCPSLCPRLPPSGCLSAPPFQPHKVWCPLHAGSWLLLFTGCQGLLTTFAPKIACGWGGSASPWREACKHLKRSVFPEEAGPVRHPLPLGTSAGDAESLQPRAPDASLARCPWSPQLDVVLPPLPVLCVPHTSSNVTGSLDSRERPSAALTTFGSVCLCIYSSSAQCPPCAPSPQPLPLQQFQPPLTTSKPQQIPFKHSDPDFLVDVSHRFWEEMKGCCTLEGS</sequence>
<proteinExistence type="predicted"/>
<evidence type="ECO:0000313" key="2">
    <source>
        <dbReference type="Proteomes" id="UP000000715"/>
    </source>
</evidence>
<keyword evidence="2" id="KW-1185">Reference proteome</keyword>
<dbReference type="GeneID" id="106003363"/>
<dbReference type="CTD" id="65999"/>
<feature type="compositionally biased region" description="Pro residues" evidence="1">
    <location>
        <begin position="37"/>
        <end position="50"/>
    </location>
</feature>
<reference evidence="3" key="1">
    <citation type="submission" date="2025-08" db="UniProtKB">
        <authorList>
            <consortium name="RefSeq"/>
        </authorList>
    </citation>
    <scope>IDENTIFICATION</scope>
    <source>
        <tissue evidence="3">Brain</tissue>
    </source>
</reference>
<evidence type="ECO:0000256" key="1">
    <source>
        <dbReference type="SAM" id="MobiDB-lite"/>
    </source>
</evidence>